<keyword evidence="2 4" id="KW-0813">Transport</keyword>
<reference evidence="8" key="1">
    <citation type="submission" date="2018-09" db="EMBL/GenBank/DDBJ databases">
        <authorList>
            <person name="Zhu H."/>
        </authorList>
    </citation>
    <scope>NUCLEOTIDE SEQUENCE [LARGE SCALE GENOMIC DNA]</scope>
    <source>
        <strain evidence="8">K1W22B-1</strain>
    </source>
</reference>
<dbReference type="PRINTS" id="PR00690">
    <property type="entry name" value="ADHESNFAMILY"/>
</dbReference>
<dbReference type="GO" id="GO:0046872">
    <property type="term" value="F:metal ion binding"/>
    <property type="evidence" value="ECO:0007669"/>
    <property type="project" value="InterPro"/>
</dbReference>
<feature type="compositionally biased region" description="Basic and acidic residues" evidence="5">
    <location>
        <begin position="126"/>
        <end position="154"/>
    </location>
</feature>
<dbReference type="Gene3D" id="3.40.50.1980">
    <property type="entry name" value="Nitrogenase molybdenum iron protein domain"/>
    <property type="match status" value="2"/>
</dbReference>
<dbReference type="AlphaFoldDB" id="A0A3A5HAG7"/>
<dbReference type="InterPro" id="IPR006127">
    <property type="entry name" value="ZnuA-like"/>
</dbReference>
<dbReference type="RefSeq" id="WP_120061565.1">
    <property type="nucleotide sequence ID" value="NZ_QYRP01000002.1"/>
</dbReference>
<evidence type="ECO:0000313" key="7">
    <source>
        <dbReference type="EMBL" id="RJS47603.1"/>
    </source>
</evidence>
<evidence type="ECO:0000313" key="8">
    <source>
        <dbReference type="Proteomes" id="UP000276542"/>
    </source>
</evidence>
<dbReference type="PANTHER" id="PTHR42953:SF3">
    <property type="entry name" value="HIGH-AFFINITY ZINC UPTAKE SYSTEM PROTEIN ZNUA"/>
    <property type="match status" value="1"/>
</dbReference>
<protein>
    <submittedName>
        <fullName evidence="7">Zinc ABC transporter substrate-binding protein</fullName>
    </submittedName>
</protein>
<accession>A0A3A5HAG7</accession>
<gene>
    <name evidence="7" type="ORF">D4739_16235</name>
</gene>
<evidence type="ECO:0000256" key="5">
    <source>
        <dbReference type="SAM" id="MobiDB-lite"/>
    </source>
</evidence>
<comment type="similarity">
    <text evidence="1 4">Belongs to the bacterial solute-binding protein 9 family.</text>
</comment>
<feature type="chain" id="PRO_5039180050" evidence="6">
    <location>
        <begin position="28"/>
        <end position="325"/>
    </location>
</feature>
<feature type="region of interest" description="Disordered" evidence="5">
    <location>
        <begin position="124"/>
        <end position="154"/>
    </location>
</feature>
<feature type="signal peptide" evidence="6">
    <location>
        <begin position="1"/>
        <end position="27"/>
    </location>
</feature>
<sequence length="325" mass="34136">MTSPATRLRTTAALTALLAGSALGLTACGSDDAGTGRVQVVAAFYPLQYVAERVAGEHAEVQNLTQPGKEPHDLELAPNQVAAIADAELVIFESDFQAAVDDAVKENRDGPSVDAAKAVELAPAVDHSEEGHADEEAGHGDEEAGHDEHEHGALDPHFWQDPLKMVELTEAVAKELATVDPDNAADYTANAAALTTDLRTLDGEFTTGLADCARDTVVVNHDAFSYLDRYGIHLEPIAGMSPDAEPTAHDLATLHDLIKEHGITTVFSETLVSKKTAEALAGDLGITTAVLDPLEGLSASAEDNGGDYLTVMRQNLAALQKANAC</sequence>
<keyword evidence="3 6" id="KW-0732">Signal</keyword>
<dbReference type="GO" id="GO:0007155">
    <property type="term" value="P:cell adhesion"/>
    <property type="evidence" value="ECO:0007669"/>
    <property type="project" value="InterPro"/>
</dbReference>
<evidence type="ECO:0000256" key="2">
    <source>
        <dbReference type="ARBA" id="ARBA00022448"/>
    </source>
</evidence>
<evidence type="ECO:0000256" key="1">
    <source>
        <dbReference type="ARBA" id="ARBA00011028"/>
    </source>
</evidence>
<evidence type="ECO:0000256" key="4">
    <source>
        <dbReference type="RuleBase" id="RU003512"/>
    </source>
</evidence>
<comment type="caution">
    <text evidence="7">The sequence shown here is derived from an EMBL/GenBank/DDBJ whole genome shotgun (WGS) entry which is preliminary data.</text>
</comment>
<dbReference type="PROSITE" id="PS51257">
    <property type="entry name" value="PROKAR_LIPOPROTEIN"/>
    <property type="match status" value="1"/>
</dbReference>
<name>A0A3A5HAG7_9ACTN</name>
<dbReference type="Proteomes" id="UP000276542">
    <property type="component" value="Unassembled WGS sequence"/>
</dbReference>
<dbReference type="InterPro" id="IPR006128">
    <property type="entry name" value="Lipoprotein_PsaA-like"/>
</dbReference>
<dbReference type="SUPFAM" id="SSF53807">
    <property type="entry name" value="Helical backbone' metal receptor"/>
    <property type="match status" value="1"/>
</dbReference>
<evidence type="ECO:0000256" key="6">
    <source>
        <dbReference type="SAM" id="SignalP"/>
    </source>
</evidence>
<dbReference type="GO" id="GO:0030001">
    <property type="term" value="P:metal ion transport"/>
    <property type="evidence" value="ECO:0007669"/>
    <property type="project" value="InterPro"/>
</dbReference>
<dbReference type="InterPro" id="IPR050492">
    <property type="entry name" value="Bact_metal-bind_prot9"/>
</dbReference>
<organism evidence="7 8">
    <name type="scientific">Nocardioides cavernaquae</name>
    <dbReference type="NCBI Taxonomy" id="2321396"/>
    <lineage>
        <taxon>Bacteria</taxon>
        <taxon>Bacillati</taxon>
        <taxon>Actinomycetota</taxon>
        <taxon>Actinomycetes</taxon>
        <taxon>Propionibacteriales</taxon>
        <taxon>Nocardioidaceae</taxon>
        <taxon>Nocardioides</taxon>
    </lineage>
</organism>
<dbReference type="EMBL" id="QYRP01000002">
    <property type="protein sequence ID" value="RJS47603.1"/>
    <property type="molecule type" value="Genomic_DNA"/>
</dbReference>
<evidence type="ECO:0000256" key="3">
    <source>
        <dbReference type="ARBA" id="ARBA00022729"/>
    </source>
</evidence>
<dbReference type="OrthoDB" id="9810636at2"/>
<proteinExistence type="inferred from homology"/>
<dbReference type="Pfam" id="PF01297">
    <property type="entry name" value="ZnuA"/>
    <property type="match status" value="1"/>
</dbReference>
<keyword evidence="8" id="KW-1185">Reference proteome</keyword>
<dbReference type="PANTHER" id="PTHR42953">
    <property type="entry name" value="HIGH-AFFINITY ZINC UPTAKE SYSTEM PROTEIN ZNUA-RELATED"/>
    <property type="match status" value="1"/>
</dbReference>